<dbReference type="PANTHER" id="PTHR35566:SF1">
    <property type="entry name" value="TYPE VI SECRETION SYSTEM BASEPLATE COMPONENT TSSK1"/>
    <property type="match status" value="1"/>
</dbReference>
<sequence length="445" mass="49423">MVSRNRVVWREGAFIKPQHFQQQQRSLEGLLDLRLQGVSGYAHGFLELDINSEFLGFGRIALICARGVMPDGTAFDLPGDDLAPAPLVVEEAGIADQRVYLGLPLAGDGVAEVGEEDAPQADSRYRLHRRQIRDLHSHPGDVTEMAVARAAPRLLLERDDRSGYACLAVARIQARRPDGALVLDPHFIPTALTTRVVPGLQRFIGEVAGLMQTRARAIAQRLAAPQQAGVADVSDFMLLQLLNRLQPRFQHLLQHRRLHPETLYSHLLEACGELATFTDQSRLPSSHPAYDHDAPDAAFRALMQGLRQALSTVLEARAVAIPLEDHHYGLMVAPLNDRALLEHAQFIVAVHADLPVETLRRRFVQQVKVASIERIRDLVSLQLPGIPLTPLPVAPRQLPYHASHVYFQLDQRSETWEMLTGSGGFAFHLGGEFPGLDIQFWAIRS</sequence>
<dbReference type="NCBIfam" id="TIGR03353">
    <property type="entry name" value="VI_chp_4"/>
    <property type="match status" value="1"/>
</dbReference>
<dbReference type="PANTHER" id="PTHR35566">
    <property type="entry name" value="BLR3599 PROTEIN"/>
    <property type="match status" value="1"/>
</dbReference>
<protein>
    <submittedName>
        <fullName evidence="1">Type VI secretion system protein ImpJ</fullName>
    </submittedName>
</protein>
<gene>
    <name evidence="1" type="ORF">DFR31_1654</name>
</gene>
<name>A0A498CHA6_9GAMM</name>
<proteinExistence type="predicted"/>
<dbReference type="AlphaFoldDB" id="A0A498CHA6"/>
<keyword evidence="2" id="KW-1185">Reference proteome</keyword>
<reference evidence="1 2" key="1">
    <citation type="submission" date="2018-10" db="EMBL/GenBank/DDBJ databases">
        <title>Genomic Encyclopedia of Type Strains, Phase IV (KMG-IV): sequencing the most valuable type-strain genomes for metagenomic binning, comparative biology and taxonomic classification.</title>
        <authorList>
            <person name="Goeker M."/>
        </authorList>
    </citation>
    <scope>NUCLEOTIDE SEQUENCE [LARGE SCALE GENOMIC DNA]</scope>
    <source>
        <strain evidence="1 2">DSM 12769</strain>
    </source>
</reference>
<organism evidence="1 2">
    <name type="scientific">Alkalispirillum mobile</name>
    <dbReference type="NCBI Taxonomy" id="85925"/>
    <lineage>
        <taxon>Bacteria</taxon>
        <taxon>Pseudomonadati</taxon>
        <taxon>Pseudomonadota</taxon>
        <taxon>Gammaproteobacteria</taxon>
        <taxon>Chromatiales</taxon>
        <taxon>Ectothiorhodospiraceae</taxon>
        <taxon>Alkalispirillum</taxon>
    </lineage>
</organism>
<dbReference type="RefSeq" id="WP_121442097.1">
    <property type="nucleotide sequence ID" value="NZ_RCDA01000001.1"/>
</dbReference>
<accession>A0A498CHA6</accession>
<evidence type="ECO:0000313" key="1">
    <source>
        <dbReference type="EMBL" id="RLK51708.1"/>
    </source>
</evidence>
<dbReference type="Proteomes" id="UP000275461">
    <property type="component" value="Unassembled WGS sequence"/>
</dbReference>
<dbReference type="EMBL" id="RCDA01000001">
    <property type="protein sequence ID" value="RLK51708.1"/>
    <property type="molecule type" value="Genomic_DNA"/>
</dbReference>
<dbReference type="OrthoDB" id="9775333at2"/>
<comment type="caution">
    <text evidence="1">The sequence shown here is derived from an EMBL/GenBank/DDBJ whole genome shotgun (WGS) entry which is preliminary data.</text>
</comment>
<dbReference type="InterPro" id="IPR010263">
    <property type="entry name" value="T6SS_TssK"/>
</dbReference>
<evidence type="ECO:0000313" key="2">
    <source>
        <dbReference type="Proteomes" id="UP000275461"/>
    </source>
</evidence>
<dbReference type="Pfam" id="PF05936">
    <property type="entry name" value="T6SS_VasE"/>
    <property type="match status" value="1"/>
</dbReference>